<sequence length="118" mass="13583">MVFFLLHRDIVLTVTPAETMPMGMMFTWSIGVQLSIFRQVCNCTELLSHVQLDGKVSQSGFDATPITKMEKKDFGARSEKLAEQIFLSSKRNMLQEHSTNLRRSWRCKTTMLLAPLHY</sequence>
<evidence type="ECO:0000313" key="2">
    <source>
        <dbReference type="Proteomes" id="UP000243006"/>
    </source>
</evidence>
<dbReference type="EMBL" id="LVZM01022080">
    <property type="protein sequence ID" value="OUC40960.1"/>
    <property type="molecule type" value="Genomic_DNA"/>
</dbReference>
<comment type="caution">
    <text evidence="1">The sequence shown here is derived from an EMBL/GenBank/DDBJ whole genome shotgun (WGS) entry which is preliminary data.</text>
</comment>
<gene>
    <name evidence="1" type="ORF">D917_00565</name>
</gene>
<organism evidence="1 2">
    <name type="scientific">Trichinella nativa</name>
    <dbReference type="NCBI Taxonomy" id="6335"/>
    <lineage>
        <taxon>Eukaryota</taxon>
        <taxon>Metazoa</taxon>
        <taxon>Ecdysozoa</taxon>
        <taxon>Nematoda</taxon>
        <taxon>Enoplea</taxon>
        <taxon>Dorylaimia</taxon>
        <taxon>Trichinellida</taxon>
        <taxon>Trichinellidae</taxon>
        <taxon>Trichinella</taxon>
    </lineage>
</organism>
<name>A0A1Y3E8F7_9BILA</name>
<proteinExistence type="predicted"/>
<dbReference type="AlphaFoldDB" id="A0A1Y3E8F7"/>
<protein>
    <submittedName>
        <fullName evidence="1">Uncharacterized protein</fullName>
    </submittedName>
</protein>
<reference evidence="1 2" key="1">
    <citation type="submission" date="2015-04" db="EMBL/GenBank/DDBJ databases">
        <title>Draft genome of the roundworm Trichinella nativa.</title>
        <authorList>
            <person name="Mitreva M."/>
        </authorList>
    </citation>
    <scope>NUCLEOTIDE SEQUENCE [LARGE SCALE GENOMIC DNA]</scope>
    <source>
        <strain evidence="1 2">ISS45</strain>
    </source>
</reference>
<evidence type="ECO:0000313" key="1">
    <source>
        <dbReference type="EMBL" id="OUC40960.1"/>
    </source>
</evidence>
<accession>A0A1Y3E8F7</accession>
<dbReference type="Proteomes" id="UP000243006">
    <property type="component" value="Unassembled WGS sequence"/>
</dbReference>